<dbReference type="Pfam" id="PF08402">
    <property type="entry name" value="TOBE_2"/>
    <property type="match status" value="1"/>
</dbReference>
<keyword evidence="2" id="KW-1003">Cell membrane</keyword>
<dbReference type="Gene3D" id="2.40.50.140">
    <property type="entry name" value="Nucleic acid-binding proteins"/>
    <property type="match status" value="1"/>
</dbReference>
<name>I3UEP3_ADVKW</name>
<dbReference type="GO" id="GO:0016887">
    <property type="term" value="F:ATP hydrolysis activity"/>
    <property type="evidence" value="ECO:0007669"/>
    <property type="project" value="InterPro"/>
</dbReference>
<evidence type="ECO:0000256" key="4">
    <source>
        <dbReference type="ARBA" id="ARBA00022840"/>
    </source>
</evidence>
<dbReference type="SMART" id="SM00382">
    <property type="entry name" value="AAA"/>
    <property type="match status" value="1"/>
</dbReference>
<evidence type="ECO:0000256" key="3">
    <source>
        <dbReference type="ARBA" id="ARBA00022741"/>
    </source>
</evidence>
<dbReference type="GO" id="GO:0055052">
    <property type="term" value="C:ATP-binding cassette (ABC) transporter complex, substrate-binding subunit-containing"/>
    <property type="evidence" value="ECO:0007669"/>
    <property type="project" value="TreeGrafter"/>
</dbReference>
<dbReference type="PANTHER" id="PTHR43875">
    <property type="entry name" value="MALTODEXTRIN IMPORT ATP-BINDING PROTEIN MSMX"/>
    <property type="match status" value="1"/>
</dbReference>
<sequence>MTDIILDHISKSYGTTTVLNKLSLTIRNGEFLTLLGASGCGKSTLLKLLAGLEMPDTGTIRKGNTDVLTQSPGERDCAMVFQSYALYPHMTVGDNICTPLYMRTLHFAQRLPGARWISPATRRKTEDAQKQGRKIAEILGIAHLWDRKPVQLSGGQRQRVALARAMVRRPSLFLFDEPLSNLDASLRQSLRSEIRQLHDELGVTFVYVTHDQHEAMSMSDRIAVMKGGHILQLGTPQEIYHSPSHANVAAFVGAPRINFLAVTQNATGHACLQDQPLHDFFPKHASQLAFRPQQASLTASSNTLSVRGRITLVEFTGPECMVTMQTSAGESVVVVLETAPHLKIGEVLQVHVPQEAWHVFDAQGTVCAQTGNACHWQPRRSLCASSHCNCRCYWALVWF</sequence>
<evidence type="ECO:0000256" key="1">
    <source>
        <dbReference type="ARBA" id="ARBA00022448"/>
    </source>
</evidence>
<keyword evidence="5" id="KW-1278">Translocase</keyword>
<dbReference type="GO" id="GO:0005524">
    <property type="term" value="F:ATP binding"/>
    <property type="evidence" value="ECO:0007669"/>
    <property type="project" value="UniProtKB-KW"/>
</dbReference>
<dbReference type="Proteomes" id="UP000005267">
    <property type="component" value="Chromosome"/>
</dbReference>
<dbReference type="OrthoDB" id="9802264at2"/>
<dbReference type="FunFam" id="3.40.50.300:FF:000042">
    <property type="entry name" value="Maltose/maltodextrin ABC transporter, ATP-binding protein"/>
    <property type="match status" value="1"/>
</dbReference>
<feature type="domain" description="ABC transporter" evidence="7">
    <location>
        <begin position="4"/>
        <end position="252"/>
    </location>
</feature>
<dbReference type="HOGENOM" id="CLU_000604_1_1_4"/>
<dbReference type="EMBL" id="CP003555">
    <property type="protein sequence ID" value="AFK63481.1"/>
    <property type="molecule type" value="Genomic_DNA"/>
</dbReference>
<dbReference type="Pfam" id="PF00005">
    <property type="entry name" value="ABC_tran"/>
    <property type="match status" value="1"/>
</dbReference>
<proteinExistence type="predicted"/>
<evidence type="ECO:0000259" key="7">
    <source>
        <dbReference type="PROSITE" id="PS50893"/>
    </source>
</evidence>
<organism evidence="8 9">
    <name type="scientific">Advenella kashmirensis (strain DSM 17095 / LMG 22695 / WT001)</name>
    <name type="common">Tetrathiobacter kashmirensis</name>
    <dbReference type="NCBI Taxonomy" id="1036672"/>
    <lineage>
        <taxon>Bacteria</taxon>
        <taxon>Pseudomonadati</taxon>
        <taxon>Pseudomonadota</taxon>
        <taxon>Betaproteobacteria</taxon>
        <taxon>Burkholderiales</taxon>
        <taxon>Alcaligenaceae</taxon>
    </lineage>
</organism>
<dbReference type="PROSITE" id="PS00211">
    <property type="entry name" value="ABC_TRANSPORTER_1"/>
    <property type="match status" value="1"/>
</dbReference>
<dbReference type="KEGG" id="aka:TKWG_18015"/>
<dbReference type="STRING" id="1036672.TKWG_18015"/>
<dbReference type="PROSITE" id="PS50893">
    <property type="entry name" value="ABC_TRANSPORTER_2"/>
    <property type="match status" value="1"/>
</dbReference>
<accession>I3UEP3</accession>
<dbReference type="InterPro" id="IPR047641">
    <property type="entry name" value="ABC_transpr_MalK/UgpC-like"/>
</dbReference>
<reference evidence="9" key="2">
    <citation type="journal article" date="2013" name="PLoS ONE">
        <title>Genome implosion elicits host-confinement in Alcaligenaceae: evidence from the comparative genomics of Tetrathiobacter kashmirensis, a pathogen in the making.</title>
        <authorList>
            <person name="Ghosh W."/>
            <person name="Alam M."/>
            <person name="Roy C."/>
            <person name="Pyne P."/>
            <person name="George A."/>
            <person name="Chakraborty R."/>
            <person name="Majumder S."/>
            <person name="Agarwal A."/>
            <person name="Chakraborty S."/>
            <person name="Majumdar S."/>
            <person name="Gupta S.K."/>
        </authorList>
    </citation>
    <scope>NUCLEOTIDE SEQUENCE [LARGE SCALE GENOMIC DNA]</scope>
    <source>
        <strain evidence="9">WT001</strain>
    </source>
</reference>
<dbReference type="AlphaFoldDB" id="I3UEP3"/>
<keyword evidence="4 8" id="KW-0067">ATP-binding</keyword>
<dbReference type="InterPro" id="IPR008995">
    <property type="entry name" value="Mo/tungstate-bd_C_term_dom"/>
</dbReference>
<dbReference type="InterPro" id="IPR013611">
    <property type="entry name" value="Transp-assoc_OB_typ2"/>
</dbReference>
<dbReference type="PANTHER" id="PTHR43875:SF15">
    <property type="entry name" value="TREHALOSE IMPORT ATP-BINDING PROTEIN SUGC"/>
    <property type="match status" value="1"/>
</dbReference>
<evidence type="ECO:0000313" key="9">
    <source>
        <dbReference type="Proteomes" id="UP000005267"/>
    </source>
</evidence>
<dbReference type="InterPro" id="IPR012340">
    <property type="entry name" value="NA-bd_OB-fold"/>
</dbReference>
<reference evidence="8 9" key="1">
    <citation type="journal article" date="2011" name="J. Bacteriol.">
        <title>Whole-genome shotgun sequencing of the sulfur-oxidizing chemoautotroph Tetrathiobacter kashmirensis.</title>
        <authorList>
            <person name="Ghosh W."/>
            <person name="George A."/>
            <person name="Agarwal A."/>
            <person name="Raj P."/>
            <person name="Alam M."/>
            <person name="Pyne P."/>
            <person name="Das Gupta S.K."/>
        </authorList>
    </citation>
    <scope>NUCLEOTIDE SEQUENCE [LARGE SCALE GENOMIC DNA]</scope>
    <source>
        <strain evidence="8 9">WT001</strain>
    </source>
</reference>
<evidence type="ECO:0000256" key="6">
    <source>
        <dbReference type="ARBA" id="ARBA00023136"/>
    </source>
</evidence>
<keyword evidence="1" id="KW-0813">Transport</keyword>
<dbReference type="SUPFAM" id="SSF50331">
    <property type="entry name" value="MOP-like"/>
    <property type="match status" value="1"/>
</dbReference>
<dbReference type="InterPro" id="IPR027417">
    <property type="entry name" value="P-loop_NTPase"/>
</dbReference>
<dbReference type="InterPro" id="IPR003439">
    <property type="entry name" value="ABC_transporter-like_ATP-bd"/>
</dbReference>
<dbReference type="GO" id="GO:0140359">
    <property type="term" value="F:ABC-type transporter activity"/>
    <property type="evidence" value="ECO:0007669"/>
    <property type="project" value="UniProtKB-ARBA"/>
</dbReference>
<protein>
    <submittedName>
        <fullName evidence="8">sn-glycerol-3-phosphate import ATP-binding protein UgpC</fullName>
    </submittedName>
</protein>
<gene>
    <name evidence="8" type="ordered locus">TKWG_18015</name>
</gene>
<dbReference type="InterPro" id="IPR003593">
    <property type="entry name" value="AAA+_ATPase"/>
</dbReference>
<evidence type="ECO:0000256" key="2">
    <source>
        <dbReference type="ARBA" id="ARBA00022475"/>
    </source>
</evidence>
<dbReference type="InterPro" id="IPR017871">
    <property type="entry name" value="ABC_transporter-like_CS"/>
</dbReference>
<dbReference type="RefSeq" id="WP_014751572.1">
    <property type="nucleotide sequence ID" value="NC_017964.1"/>
</dbReference>
<dbReference type="Gene3D" id="3.40.50.300">
    <property type="entry name" value="P-loop containing nucleotide triphosphate hydrolases"/>
    <property type="match status" value="1"/>
</dbReference>
<dbReference type="Gene3D" id="2.40.50.100">
    <property type="match status" value="1"/>
</dbReference>
<keyword evidence="9" id="KW-1185">Reference proteome</keyword>
<keyword evidence="3" id="KW-0547">Nucleotide-binding</keyword>
<dbReference type="SUPFAM" id="SSF52540">
    <property type="entry name" value="P-loop containing nucleoside triphosphate hydrolases"/>
    <property type="match status" value="1"/>
</dbReference>
<keyword evidence="6" id="KW-0472">Membrane</keyword>
<evidence type="ECO:0000256" key="5">
    <source>
        <dbReference type="ARBA" id="ARBA00022967"/>
    </source>
</evidence>
<evidence type="ECO:0000313" key="8">
    <source>
        <dbReference type="EMBL" id="AFK63481.1"/>
    </source>
</evidence>